<reference evidence="8 9" key="1">
    <citation type="journal article" date="2011" name="Stand. Genomic Sci.">
        <title>Complete genome sequence of Nitratifractor salsuginis type strain (E9I37-1).</title>
        <authorList>
            <person name="Anderson I."/>
            <person name="Sikorski J."/>
            <person name="Zeytun A."/>
            <person name="Nolan M."/>
            <person name="Lapidus A."/>
            <person name="Lucas S."/>
            <person name="Hammon N."/>
            <person name="Deshpande S."/>
            <person name="Cheng J.F."/>
            <person name="Tapia R."/>
            <person name="Han C."/>
            <person name="Goodwin L."/>
            <person name="Pitluck S."/>
            <person name="Liolios K."/>
            <person name="Pagani I."/>
            <person name="Ivanova N."/>
            <person name="Huntemann M."/>
            <person name="Mavromatis K."/>
            <person name="Ovchinikova G."/>
            <person name="Pati A."/>
            <person name="Chen A."/>
            <person name="Palaniappan K."/>
            <person name="Land M."/>
            <person name="Hauser L."/>
            <person name="Brambilla E.M."/>
            <person name="Ngatchou-Djao O.D."/>
            <person name="Rohde M."/>
            <person name="Tindall B.J."/>
            <person name="Goker M."/>
            <person name="Detter J.C."/>
            <person name="Woyke T."/>
            <person name="Bristow J."/>
            <person name="Eisen J.A."/>
            <person name="Markowitz V."/>
            <person name="Hugenholtz P."/>
            <person name="Klenk H.P."/>
            <person name="Kyrpides N.C."/>
        </authorList>
    </citation>
    <scope>NUCLEOTIDE SEQUENCE [LARGE SCALE GENOMIC DNA]</scope>
    <source>
        <strain evidence="9">DSM 16511 / JCM 12458 / E9I37-1</strain>
    </source>
</reference>
<dbReference type="HOGENOM" id="CLU_133742_0_0_7"/>
<protein>
    <submittedName>
        <fullName evidence="8">GtrA family protein</fullName>
    </submittedName>
</protein>
<dbReference type="EMBL" id="CP002452">
    <property type="protein sequence ID" value="ADV47280.1"/>
    <property type="molecule type" value="Genomic_DNA"/>
</dbReference>
<evidence type="ECO:0000256" key="3">
    <source>
        <dbReference type="ARBA" id="ARBA00022692"/>
    </source>
</evidence>
<evidence type="ECO:0000256" key="1">
    <source>
        <dbReference type="ARBA" id="ARBA00004141"/>
    </source>
</evidence>
<dbReference type="InterPro" id="IPR051401">
    <property type="entry name" value="GtrA_CellWall_Glycosyl"/>
</dbReference>
<dbReference type="AlphaFoldDB" id="E6X2Z7"/>
<dbReference type="eggNOG" id="COG2246">
    <property type="taxonomic scope" value="Bacteria"/>
</dbReference>
<dbReference type="PANTHER" id="PTHR38459:SF1">
    <property type="entry name" value="PROPHAGE BACTOPRENOL-LINKED GLUCOSE TRANSLOCASE HOMOLOG"/>
    <property type="match status" value="1"/>
</dbReference>
<dbReference type="GO" id="GO:0000271">
    <property type="term" value="P:polysaccharide biosynthetic process"/>
    <property type="evidence" value="ECO:0007669"/>
    <property type="project" value="InterPro"/>
</dbReference>
<evidence type="ECO:0000256" key="2">
    <source>
        <dbReference type="ARBA" id="ARBA00009399"/>
    </source>
</evidence>
<evidence type="ECO:0000313" key="8">
    <source>
        <dbReference type="EMBL" id="ADV47280.1"/>
    </source>
</evidence>
<evidence type="ECO:0000256" key="5">
    <source>
        <dbReference type="ARBA" id="ARBA00023136"/>
    </source>
</evidence>
<feature type="transmembrane region" description="Helical" evidence="6">
    <location>
        <begin position="12"/>
        <end position="33"/>
    </location>
</feature>
<feature type="transmembrane region" description="Helical" evidence="6">
    <location>
        <begin position="70"/>
        <end position="91"/>
    </location>
</feature>
<gene>
    <name evidence="8" type="ordered locus">Nitsa_2038</name>
</gene>
<feature type="domain" description="GtrA/DPMS transmembrane" evidence="7">
    <location>
        <begin position="13"/>
        <end position="123"/>
    </location>
</feature>
<dbReference type="GO" id="GO:0005886">
    <property type="term" value="C:plasma membrane"/>
    <property type="evidence" value="ECO:0007669"/>
    <property type="project" value="TreeGrafter"/>
</dbReference>
<comment type="similarity">
    <text evidence="2">Belongs to the GtrA family.</text>
</comment>
<dbReference type="Proteomes" id="UP000008633">
    <property type="component" value="Chromosome"/>
</dbReference>
<dbReference type="PANTHER" id="PTHR38459">
    <property type="entry name" value="PROPHAGE BACTOPRENOL-LINKED GLUCOSE TRANSLOCASE HOMOLOG"/>
    <property type="match status" value="1"/>
</dbReference>
<keyword evidence="9" id="KW-1185">Reference proteome</keyword>
<evidence type="ECO:0000256" key="4">
    <source>
        <dbReference type="ARBA" id="ARBA00022989"/>
    </source>
</evidence>
<name>E6X2Z7_NITSE</name>
<keyword evidence="3 6" id="KW-0812">Transmembrane</keyword>
<dbReference type="KEGG" id="nsa:Nitsa_2038"/>
<dbReference type="RefSeq" id="WP_013554965.1">
    <property type="nucleotide sequence ID" value="NC_014935.1"/>
</dbReference>
<comment type="subcellular location">
    <subcellularLocation>
        <location evidence="1">Membrane</location>
        <topology evidence="1">Multi-pass membrane protein</topology>
    </subcellularLocation>
</comment>
<evidence type="ECO:0000259" key="7">
    <source>
        <dbReference type="Pfam" id="PF04138"/>
    </source>
</evidence>
<dbReference type="STRING" id="749222.Nitsa_2038"/>
<proteinExistence type="inferred from homology"/>
<feature type="transmembrane region" description="Helical" evidence="6">
    <location>
        <begin position="97"/>
        <end position="117"/>
    </location>
</feature>
<organism evidence="8 9">
    <name type="scientific">Nitratifractor salsuginis (strain DSM 16511 / JCM 12458 / E9I37-1)</name>
    <dbReference type="NCBI Taxonomy" id="749222"/>
    <lineage>
        <taxon>Bacteria</taxon>
        <taxon>Pseudomonadati</taxon>
        <taxon>Campylobacterota</taxon>
        <taxon>Epsilonproteobacteria</taxon>
        <taxon>Campylobacterales</taxon>
        <taxon>Sulfurovaceae</taxon>
        <taxon>Nitratifractor</taxon>
    </lineage>
</organism>
<keyword evidence="5 6" id="KW-0472">Membrane</keyword>
<dbReference type="InterPro" id="IPR007267">
    <property type="entry name" value="GtrA_DPMS_TM"/>
</dbReference>
<dbReference type="Pfam" id="PF04138">
    <property type="entry name" value="GtrA_DPMS_TM"/>
    <property type="match status" value="1"/>
</dbReference>
<accession>E6X2Z7</accession>
<feature type="transmembrane region" description="Helical" evidence="6">
    <location>
        <begin position="39"/>
        <end position="58"/>
    </location>
</feature>
<evidence type="ECO:0000313" key="9">
    <source>
        <dbReference type="Proteomes" id="UP000008633"/>
    </source>
</evidence>
<evidence type="ECO:0000256" key="6">
    <source>
        <dbReference type="SAM" id="Phobius"/>
    </source>
</evidence>
<sequence>MMRRLLFDKQFHRFIAVGVLNTAVGYGLFAFFIFLGLHYALASLLATILGILFNFHTIGKIVFGCHDYRLMVRFFAVYGITYLLSIAFLAVFDFLGVNMYLAGALLLAPMAVISFLLNKYFVFWKKK</sequence>
<reference evidence="9" key="2">
    <citation type="submission" date="2011-01" db="EMBL/GenBank/DDBJ databases">
        <title>The complete genome of Nitratifractor salsuginis DSM 16511.</title>
        <authorList>
            <consortium name="US DOE Joint Genome Institute (JGI-PGF)"/>
            <person name="Lucas S."/>
            <person name="Copeland A."/>
            <person name="Lapidus A."/>
            <person name="Bruce D."/>
            <person name="Goodwin L."/>
            <person name="Pitluck S."/>
            <person name="Kyrpides N."/>
            <person name="Mavromatis K."/>
            <person name="Ivanova N."/>
            <person name="Mikhailova N."/>
            <person name="Zeytun A."/>
            <person name="Detter J.C."/>
            <person name="Tapia R."/>
            <person name="Han C."/>
            <person name="Land M."/>
            <person name="Hauser L."/>
            <person name="Markowitz V."/>
            <person name="Cheng J.-F."/>
            <person name="Hugenholtz P."/>
            <person name="Woyke T."/>
            <person name="Wu D."/>
            <person name="Tindall B."/>
            <person name="Schuetze A."/>
            <person name="Brambilla E."/>
            <person name="Klenk H.-P."/>
            <person name="Eisen J.A."/>
        </authorList>
    </citation>
    <scope>NUCLEOTIDE SEQUENCE [LARGE SCALE GENOMIC DNA]</scope>
    <source>
        <strain evidence="9">DSM 16511 / JCM 12458 / E9I37-1</strain>
    </source>
</reference>
<keyword evidence="4 6" id="KW-1133">Transmembrane helix</keyword>